<proteinExistence type="predicted"/>
<dbReference type="AlphaFoldDB" id="A0A7W4UN61"/>
<dbReference type="EMBL" id="JACHWJ010000001">
    <property type="protein sequence ID" value="MBB2956967.1"/>
    <property type="molecule type" value="Genomic_DNA"/>
</dbReference>
<evidence type="ECO:0000313" key="2">
    <source>
        <dbReference type="Proteomes" id="UP000545286"/>
    </source>
</evidence>
<accession>A0A7W4UN61</accession>
<name>A0A7W4UN61_9MICO</name>
<dbReference type="RefSeq" id="WP_183623436.1">
    <property type="nucleotide sequence ID" value="NZ_JACHWJ010000001.1"/>
</dbReference>
<protein>
    <submittedName>
        <fullName evidence="1">Uncharacterized protein</fullName>
    </submittedName>
</protein>
<keyword evidence="2" id="KW-1185">Reference proteome</keyword>
<dbReference type="Proteomes" id="UP000545286">
    <property type="component" value="Unassembled WGS sequence"/>
</dbReference>
<organism evidence="1 2">
    <name type="scientific">Pseudoclavibacter helvolus</name>
    <dbReference type="NCBI Taxonomy" id="255205"/>
    <lineage>
        <taxon>Bacteria</taxon>
        <taxon>Bacillati</taxon>
        <taxon>Actinomycetota</taxon>
        <taxon>Actinomycetes</taxon>
        <taxon>Micrococcales</taxon>
        <taxon>Microbacteriaceae</taxon>
        <taxon>Pseudoclavibacter</taxon>
    </lineage>
</organism>
<reference evidence="1 2" key="1">
    <citation type="submission" date="2020-08" db="EMBL/GenBank/DDBJ databases">
        <title>Sequencing the genomes of 1000 actinobacteria strains.</title>
        <authorList>
            <person name="Klenk H.-P."/>
        </authorList>
    </citation>
    <scope>NUCLEOTIDE SEQUENCE [LARGE SCALE GENOMIC DNA]</scope>
    <source>
        <strain evidence="1 2">DSM 20419</strain>
    </source>
</reference>
<sequence length="45" mass="4800">MRSELALQALRVTDRLAPGDRLADVGDGQPEAGAEVIRERVVVLG</sequence>
<evidence type="ECO:0000313" key="1">
    <source>
        <dbReference type="EMBL" id="MBB2956967.1"/>
    </source>
</evidence>
<gene>
    <name evidence="1" type="ORF">FHX72_001079</name>
</gene>
<comment type="caution">
    <text evidence="1">The sequence shown here is derived from an EMBL/GenBank/DDBJ whole genome shotgun (WGS) entry which is preliminary data.</text>
</comment>